<keyword evidence="10 13" id="KW-0472">Membrane</keyword>
<evidence type="ECO:0000256" key="8">
    <source>
        <dbReference type="ARBA" id="ARBA00022989"/>
    </source>
</evidence>
<keyword evidence="3" id="KW-0813">Transport</keyword>
<dbReference type="RefSeq" id="WP_117446359.1">
    <property type="nucleotide sequence ID" value="NZ_JBFBOW010000002.1"/>
</dbReference>
<dbReference type="InterPro" id="IPR010617">
    <property type="entry name" value="TMEM175-like"/>
</dbReference>
<keyword evidence="11" id="KW-0407">Ion channel</keyword>
<dbReference type="EMBL" id="QUSK01000013">
    <property type="protein sequence ID" value="RGD76421.1"/>
    <property type="molecule type" value="Genomic_DNA"/>
</dbReference>
<evidence type="ECO:0000256" key="2">
    <source>
        <dbReference type="ARBA" id="ARBA00006920"/>
    </source>
</evidence>
<gene>
    <name evidence="15" type="ORF">DXC78_06970</name>
</gene>
<dbReference type="GO" id="GO:0005267">
    <property type="term" value="F:potassium channel activity"/>
    <property type="evidence" value="ECO:0007669"/>
    <property type="project" value="UniProtKB-KW"/>
</dbReference>
<keyword evidence="6" id="KW-0631">Potassium channel</keyword>
<proteinExistence type="inferred from homology"/>
<evidence type="ECO:0000256" key="13">
    <source>
        <dbReference type="SAM" id="Phobius"/>
    </source>
</evidence>
<sequence length="289" mass="32969">MTKNRMEAFSDGVLAIVITIMVLKLEVPNRIELQALTDTLPTLITYVLSFVYVGIYWANHHHLISAVQSVNGKLLWINLHWIFWMSLIPFGTEWIGYHPDAFAPVFVYGMILLFCALSYYWLQTAVIHINGKDSSIAKSIGKDWKGKGSLIAYALAPLFAFWIPWISYLIYVGIALLWIIPDFRLERISKQGGEIMIKIQFEPEKHRSAAYDQEQCIGECTYTTEIPDTWTIDHTVVDSHYGGKGIAGQLVDRIVSEARSRHIHLHPTCSYAKKRIESNPDNQDVLATR</sequence>
<dbReference type="GO" id="GO:0016020">
    <property type="term" value="C:membrane"/>
    <property type="evidence" value="ECO:0007669"/>
    <property type="project" value="UniProtKB-SubCell"/>
</dbReference>
<accession>A0A3E3E4B4</accession>
<evidence type="ECO:0000256" key="10">
    <source>
        <dbReference type="ARBA" id="ARBA00023136"/>
    </source>
</evidence>
<dbReference type="PROSITE" id="PS51729">
    <property type="entry name" value="GNAT_YJDJ"/>
    <property type="match status" value="1"/>
</dbReference>
<evidence type="ECO:0000256" key="12">
    <source>
        <dbReference type="ARBA" id="ARBA00034430"/>
    </source>
</evidence>
<dbReference type="CDD" id="cd04301">
    <property type="entry name" value="NAT_SF"/>
    <property type="match status" value="1"/>
</dbReference>
<keyword evidence="8 13" id="KW-1133">Transmembrane helix</keyword>
<comment type="subcellular location">
    <subcellularLocation>
        <location evidence="1">Membrane</location>
        <topology evidence="1">Multi-pass membrane protein</topology>
    </subcellularLocation>
</comment>
<feature type="transmembrane region" description="Helical" evidence="13">
    <location>
        <begin position="39"/>
        <end position="58"/>
    </location>
</feature>
<dbReference type="STRING" id="1123313.GCA_000420345_00574"/>
<dbReference type="InterPro" id="IPR016181">
    <property type="entry name" value="Acyl_CoA_acyltransferase"/>
</dbReference>
<dbReference type="Pfam" id="PF14542">
    <property type="entry name" value="Acetyltransf_CG"/>
    <property type="match status" value="1"/>
</dbReference>
<dbReference type="PANTHER" id="PTHR31462:SF5">
    <property type="entry name" value="ENDOSOMAL_LYSOSOMAL PROTON CHANNEL TMEM175"/>
    <property type="match status" value="1"/>
</dbReference>
<keyword evidence="15" id="KW-0808">Transferase</keyword>
<evidence type="ECO:0000256" key="9">
    <source>
        <dbReference type="ARBA" id="ARBA00023065"/>
    </source>
</evidence>
<organism evidence="15 16">
    <name type="scientific">Faecalicoccus pleomorphus</name>
    <dbReference type="NCBI Taxonomy" id="1323"/>
    <lineage>
        <taxon>Bacteria</taxon>
        <taxon>Bacillati</taxon>
        <taxon>Bacillota</taxon>
        <taxon>Erysipelotrichia</taxon>
        <taxon>Erysipelotrichales</taxon>
        <taxon>Erysipelotrichaceae</taxon>
        <taxon>Faecalicoccus</taxon>
    </lineage>
</organism>
<reference evidence="15 16" key="1">
    <citation type="submission" date="2018-08" db="EMBL/GenBank/DDBJ databases">
        <title>A genome reference for cultivated species of the human gut microbiota.</title>
        <authorList>
            <person name="Zou Y."/>
            <person name="Xue W."/>
            <person name="Luo G."/>
        </authorList>
    </citation>
    <scope>NUCLEOTIDE SEQUENCE [LARGE SCALE GENOMIC DNA]</scope>
    <source>
        <strain evidence="15 16">TF08-11</strain>
    </source>
</reference>
<evidence type="ECO:0000256" key="5">
    <source>
        <dbReference type="ARBA" id="ARBA00022692"/>
    </source>
</evidence>
<dbReference type="PANTHER" id="PTHR31462">
    <property type="entry name" value="ENDOSOMAL/LYSOSOMAL POTASSIUM CHANNEL TMEM175"/>
    <property type="match status" value="1"/>
</dbReference>
<evidence type="ECO:0000259" key="14">
    <source>
        <dbReference type="PROSITE" id="PS51729"/>
    </source>
</evidence>
<evidence type="ECO:0000256" key="6">
    <source>
        <dbReference type="ARBA" id="ARBA00022826"/>
    </source>
</evidence>
<comment type="catalytic activity">
    <reaction evidence="12">
        <text>K(+)(in) = K(+)(out)</text>
        <dbReference type="Rhea" id="RHEA:29463"/>
        <dbReference type="ChEBI" id="CHEBI:29103"/>
    </reaction>
</comment>
<keyword evidence="9" id="KW-0406">Ion transport</keyword>
<feature type="domain" description="N-acetyltransferase" evidence="14">
    <location>
        <begin position="200"/>
        <end position="287"/>
    </location>
</feature>
<evidence type="ECO:0000256" key="3">
    <source>
        <dbReference type="ARBA" id="ARBA00022448"/>
    </source>
</evidence>
<dbReference type="Pfam" id="PF06736">
    <property type="entry name" value="TMEM175"/>
    <property type="match status" value="1"/>
</dbReference>
<evidence type="ECO:0000256" key="7">
    <source>
        <dbReference type="ARBA" id="ARBA00022958"/>
    </source>
</evidence>
<keyword evidence="4" id="KW-0633">Potassium transport</keyword>
<protein>
    <submittedName>
        <fullName evidence="15">GNAT family N-acetyltransferase</fullName>
    </submittedName>
</protein>
<feature type="transmembrane region" description="Helical" evidence="13">
    <location>
        <begin position="70"/>
        <end position="90"/>
    </location>
</feature>
<dbReference type="AlphaFoldDB" id="A0A3E3E4B4"/>
<keyword evidence="7" id="KW-0630">Potassium</keyword>
<dbReference type="InterPro" id="IPR031165">
    <property type="entry name" value="GNAT_YJDJ"/>
</dbReference>
<dbReference type="GO" id="GO:0015252">
    <property type="term" value="F:proton channel activity"/>
    <property type="evidence" value="ECO:0007669"/>
    <property type="project" value="InterPro"/>
</dbReference>
<comment type="caution">
    <text evidence="15">The sequence shown here is derived from an EMBL/GenBank/DDBJ whole genome shotgun (WGS) entry which is preliminary data.</text>
</comment>
<dbReference type="SUPFAM" id="SSF55729">
    <property type="entry name" value="Acyl-CoA N-acyltransferases (Nat)"/>
    <property type="match status" value="1"/>
</dbReference>
<feature type="transmembrane region" description="Helical" evidence="13">
    <location>
        <begin position="102"/>
        <end position="122"/>
    </location>
</feature>
<evidence type="ECO:0000313" key="15">
    <source>
        <dbReference type="EMBL" id="RGD76421.1"/>
    </source>
</evidence>
<dbReference type="Proteomes" id="UP000260721">
    <property type="component" value="Unassembled WGS sequence"/>
</dbReference>
<name>A0A3E3E4B4_9FIRM</name>
<evidence type="ECO:0000313" key="16">
    <source>
        <dbReference type="Proteomes" id="UP000260721"/>
    </source>
</evidence>
<dbReference type="GO" id="GO:0016740">
    <property type="term" value="F:transferase activity"/>
    <property type="evidence" value="ECO:0007669"/>
    <property type="project" value="UniProtKB-KW"/>
</dbReference>
<feature type="transmembrane region" description="Helical" evidence="13">
    <location>
        <begin position="150"/>
        <end position="180"/>
    </location>
</feature>
<evidence type="ECO:0000256" key="1">
    <source>
        <dbReference type="ARBA" id="ARBA00004141"/>
    </source>
</evidence>
<evidence type="ECO:0000256" key="4">
    <source>
        <dbReference type="ARBA" id="ARBA00022538"/>
    </source>
</evidence>
<comment type="similarity">
    <text evidence="2">Belongs to the TMEM175 family.</text>
</comment>
<dbReference type="Gene3D" id="3.40.630.30">
    <property type="match status" value="1"/>
</dbReference>
<keyword evidence="5 13" id="KW-0812">Transmembrane</keyword>
<feature type="transmembrane region" description="Helical" evidence="13">
    <location>
        <begin position="9"/>
        <end position="27"/>
    </location>
</feature>
<evidence type="ECO:0000256" key="11">
    <source>
        <dbReference type="ARBA" id="ARBA00023303"/>
    </source>
</evidence>